<dbReference type="Proteomes" id="UP000474042">
    <property type="component" value="Unassembled WGS sequence"/>
</dbReference>
<comment type="caution">
    <text evidence="1">The sequence shown here is derived from an EMBL/GenBank/DDBJ whole genome shotgun (WGS) entry which is preliminary data.</text>
</comment>
<accession>A0A6L9ESK0</accession>
<evidence type="ECO:0000313" key="2">
    <source>
        <dbReference type="Proteomes" id="UP000474042"/>
    </source>
</evidence>
<name>A0A6L9ESK0_CLOBU</name>
<evidence type="ECO:0000313" key="1">
    <source>
        <dbReference type="EMBL" id="NAS19572.1"/>
    </source>
</evidence>
<gene>
    <name evidence="1" type="ORF">GND98_017360</name>
</gene>
<sequence length="240" mass="27989">MGESEITEIKQQINRTEKLKSVKEGHIGITVSSLLGLIPIIGDFVDSEVDKKFTEFQNEKREKLIEVILSDSERITKEMVQDVEFIINFSKALEAVNKLATNDKVKYFANLIRNSYLCDEQIENDVFEEYLNILNELSFREINYLLFLRDNQIGNGKKGVKWIDFIKRFEEKFNISKKNVYNIYYRLKRTGFVDEELSLSSGNISGDVDTGFELDSSDIDSNRFFLTSLFDDFYNRITNE</sequence>
<dbReference type="EMBL" id="WOFV02000082">
    <property type="protein sequence ID" value="NAS19572.1"/>
    <property type="molecule type" value="Genomic_DNA"/>
</dbReference>
<dbReference type="AlphaFoldDB" id="A0A6L9ESK0"/>
<proteinExistence type="predicted"/>
<reference evidence="1 2" key="1">
    <citation type="submission" date="2020-01" db="EMBL/GenBank/DDBJ databases">
        <title>Genome sequence of a 1,3-propanediol producer, Clostridium butyricum S3.</title>
        <authorList>
            <person name="Zhou J."/>
        </authorList>
    </citation>
    <scope>NUCLEOTIDE SEQUENCE [LARGE SCALE GENOMIC DNA]</scope>
    <source>
        <strain evidence="1 2">S3</strain>
    </source>
</reference>
<organism evidence="1 2">
    <name type="scientific">Clostridium butyricum</name>
    <dbReference type="NCBI Taxonomy" id="1492"/>
    <lineage>
        <taxon>Bacteria</taxon>
        <taxon>Bacillati</taxon>
        <taxon>Bacillota</taxon>
        <taxon>Clostridia</taxon>
        <taxon>Eubacteriales</taxon>
        <taxon>Clostridiaceae</taxon>
        <taxon>Clostridium</taxon>
    </lineage>
</organism>
<protein>
    <submittedName>
        <fullName evidence="1">Uncharacterized protein</fullName>
    </submittedName>
</protein>